<proteinExistence type="predicted"/>
<accession>A0ABT8C073</accession>
<dbReference type="Gene3D" id="3.20.160.10">
    <property type="entry name" value="vpa0580 domain like"/>
    <property type="match status" value="1"/>
</dbReference>
<dbReference type="InterPro" id="IPR038604">
    <property type="entry name" value="HopJ_sf"/>
</dbReference>
<dbReference type="Pfam" id="PF08888">
    <property type="entry name" value="HopJ"/>
    <property type="match status" value="1"/>
</dbReference>
<evidence type="ECO:0000313" key="2">
    <source>
        <dbReference type="Proteomes" id="UP001238540"/>
    </source>
</evidence>
<evidence type="ECO:0000313" key="1">
    <source>
        <dbReference type="EMBL" id="MDN3611740.1"/>
    </source>
</evidence>
<dbReference type="EMBL" id="JAUFQC010000027">
    <property type="protein sequence ID" value="MDN3611740.1"/>
    <property type="molecule type" value="Genomic_DNA"/>
</dbReference>
<comment type="caution">
    <text evidence="1">The sequence shown here is derived from an EMBL/GenBank/DDBJ whole genome shotgun (WGS) entry which is preliminary data.</text>
</comment>
<reference evidence="2" key="1">
    <citation type="journal article" date="2019" name="Int. J. Syst. Evol. Microbiol.">
        <title>The Global Catalogue of Microorganisms (GCM) 10K type strain sequencing project: providing services to taxonomists for standard genome sequencing and annotation.</title>
        <authorList>
            <consortium name="The Broad Institute Genomics Platform"/>
            <consortium name="The Broad Institute Genome Sequencing Center for Infectious Disease"/>
            <person name="Wu L."/>
            <person name="Ma J."/>
        </authorList>
    </citation>
    <scope>NUCLEOTIDE SEQUENCE [LARGE SCALE GENOMIC DNA]</scope>
    <source>
        <strain evidence="2">CECT 7398</strain>
    </source>
</reference>
<dbReference type="RefSeq" id="WP_170883081.1">
    <property type="nucleotide sequence ID" value="NZ_JABEYA020000008.1"/>
</dbReference>
<organism evidence="1 2">
    <name type="scientific">Vibrio ostreicida</name>
    <dbReference type="NCBI Taxonomy" id="526588"/>
    <lineage>
        <taxon>Bacteria</taxon>
        <taxon>Pseudomonadati</taxon>
        <taxon>Pseudomonadota</taxon>
        <taxon>Gammaproteobacteria</taxon>
        <taxon>Vibrionales</taxon>
        <taxon>Vibrionaceae</taxon>
        <taxon>Vibrio</taxon>
    </lineage>
</organism>
<name>A0ABT8C073_9VIBR</name>
<keyword evidence="2" id="KW-1185">Reference proteome</keyword>
<protein>
    <submittedName>
        <fullName evidence="1">HopJ type III effector protein</fullName>
    </submittedName>
</protein>
<sequence>MELDAFIDKLKVAPHQVTFEETLAFIGSRYVFTSTPFRNGDILNEADQNNGSCKIFAFGTKVGLSKQQTLACFGQFYRHDVLLNPQGSDHANIRCFMVHGWSGIEFEFSPLRERPWPRS</sequence>
<dbReference type="Proteomes" id="UP001238540">
    <property type="component" value="Unassembled WGS sequence"/>
</dbReference>
<dbReference type="InterPro" id="IPR014984">
    <property type="entry name" value="HopJ"/>
</dbReference>
<gene>
    <name evidence="1" type="ORF">QWZ16_19265</name>
</gene>